<dbReference type="Proteomes" id="UP001285441">
    <property type="component" value="Unassembled WGS sequence"/>
</dbReference>
<dbReference type="Pfam" id="PF26639">
    <property type="entry name" value="Het-6_barrel"/>
    <property type="match status" value="1"/>
</dbReference>
<comment type="caution">
    <text evidence="2">The sequence shown here is derived from an EMBL/GenBank/DDBJ whole genome shotgun (WGS) entry which is preliminary data.</text>
</comment>
<evidence type="ECO:0000313" key="3">
    <source>
        <dbReference type="Proteomes" id="UP001285441"/>
    </source>
</evidence>
<organism evidence="2 3">
    <name type="scientific">Podospora didyma</name>
    <dbReference type="NCBI Taxonomy" id="330526"/>
    <lineage>
        <taxon>Eukaryota</taxon>
        <taxon>Fungi</taxon>
        <taxon>Dikarya</taxon>
        <taxon>Ascomycota</taxon>
        <taxon>Pezizomycotina</taxon>
        <taxon>Sordariomycetes</taxon>
        <taxon>Sordariomycetidae</taxon>
        <taxon>Sordariales</taxon>
        <taxon>Podosporaceae</taxon>
        <taxon>Podospora</taxon>
    </lineage>
</organism>
<feature type="domain" description="Heterokaryon incompatibility" evidence="1">
    <location>
        <begin position="155"/>
        <end position="284"/>
    </location>
</feature>
<gene>
    <name evidence="2" type="ORF">B0H63DRAFT_318437</name>
</gene>
<proteinExistence type="predicted"/>
<evidence type="ECO:0000259" key="1">
    <source>
        <dbReference type="Pfam" id="PF06985"/>
    </source>
</evidence>
<reference evidence="2" key="1">
    <citation type="journal article" date="2023" name="Mol. Phylogenet. Evol.">
        <title>Genome-scale phylogeny and comparative genomics of the fungal order Sordariales.</title>
        <authorList>
            <person name="Hensen N."/>
            <person name="Bonometti L."/>
            <person name="Westerberg I."/>
            <person name="Brannstrom I.O."/>
            <person name="Guillou S."/>
            <person name="Cros-Aarteil S."/>
            <person name="Calhoun S."/>
            <person name="Haridas S."/>
            <person name="Kuo A."/>
            <person name="Mondo S."/>
            <person name="Pangilinan J."/>
            <person name="Riley R."/>
            <person name="LaButti K."/>
            <person name="Andreopoulos B."/>
            <person name="Lipzen A."/>
            <person name="Chen C."/>
            <person name="Yan M."/>
            <person name="Daum C."/>
            <person name="Ng V."/>
            <person name="Clum A."/>
            <person name="Steindorff A."/>
            <person name="Ohm R.A."/>
            <person name="Martin F."/>
            <person name="Silar P."/>
            <person name="Natvig D.O."/>
            <person name="Lalanne C."/>
            <person name="Gautier V."/>
            <person name="Ament-Velasquez S.L."/>
            <person name="Kruys A."/>
            <person name="Hutchinson M.I."/>
            <person name="Powell A.J."/>
            <person name="Barry K."/>
            <person name="Miller A.N."/>
            <person name="Grigoriev I.V."/>
            <person name="Debuchy R."/>
            <person name="Gladieux P."/>
            <person name="Hiltunen Thoren M."/>
            <person name="Johannesson H."/>
        </authorList>
    </citation>
    <scope>NUCLEOTIDE SEQUENCE</scope>
    <source>
        <strain evidence="2">CBS 232.78</strain>
    </source>
</reference>
<dbReference type="InterPro" id="IPR052895">
    <property type="entry name" value="HetReg/Transcr_Mod"/>
</dbReference>
<evidence type="ECO:0000313" key="2">
    <source>
        <dbReference type="EMBL" id="KAK3370581.1"/>
    </source>
</evidence>
<dbReference type="PANTHER" id="PTHR24148">
    <property type="entry name" value="ANKYRIN REPEAT DOMAIN-CONTAINING PROTEIN 39 HOMOLOG-RELATED"/>
    <property type="match status" value="1"/>
</dbReference>
<reference evidence="2" key="2">
    <citation type="submission" date="2023-06" db="EMBL/GenBank/DDBJ databases">
        <authorList>
            <consortium name="Lawrence Berkeley National Laboratory"/>
            <person name="Haridas S."/>
            <person name="Hensen N."/>
            <person name="Bonometti L."/>
            <person name="Westerberg I."/>
            <person name="Brannstrom I.O."/>
            <person name="Guillou S."/>
            <person name="Cros-Aarteil S."/>
            <person name="Calhoun S."/>
            <person name="Kuo A."/>
            <person name="Mondo S."/>
            <person name="Pangilinan J."/>
            <person name="Riley R."/>
            <person name="LaButti K."/>
            <person name="Andreopoulos B."/>
            <person name="Lipzen A."/>
            <person name="Chen C."/>
            <person name="Yanf M."/>
            <person name="Daum C."/>
            <person name="Ng V."/>
            <person name="Clum A."/>
            <person name="Steindorff A."/>
            <person name="Ohm R."/>
            <person name="Martin F."/>
            <person name="Silar P."/>
            <person name="Natvig D."/>
            <person name="Lalanne C."/>
            <person name="Gautier V."/>
            <person name="Ament-velasquez S.L."/>
            <person name="Kruys A."/>
            <person name="Hutchinson M.I."/>
            <person name="Powell A.J."/>
            <person name="Barry K."/>
            <person name="Miller A.N."/>
            <person name="Grigoriev I.V."/>
            <person name="Debuchy R."/>
            <person name="Gladieux P."/>
            <person name="Thoren M.H."/>
            <person name="Johannesson H."/>
        </authorList>
    </citation>
    <scope>NUCLEOTIDE SEQUENCE</scope>
    <source>
        <strain evidence="2">CBS 232.78</strain>
    </source>
</reference>
<dbReference type="Pfam" id="PF06985">
    <property type="entry name" value="HET"/>
    <property type="match status" value="1"/>
</dbReference>
<accession>A0AAE0K5S3</accession>
<protein>
    <submittedName>
        <fullName evidence="2">Heterokaryon incompatibility protein-domain-containing protein</fullName>
    </submittedName>
</protein>
<sequence length="767" mass="86525">MLWKISVPIPQRRAIRDRLARRAEVRAPKKQDLAPFQYSQLHGPGKIRLLKIDRPKSAWRPGLIRCTMDEFPLTNTPSYRALSYTWKEKESIQDFARDGHHWSNPFLQLYSSKRWKALIGTPNGPPGSRRPWLDNAVKSAALAVMRLTHKDTPPRRLIICNGCAMFVTHNLHNALTVLSRRHPGHWWIDQLCINQEDVQERSSQVALMGQLYRTASDVVVWLGESTRMESQAVPALKMMANLGNDVKDIMVASTSLFGREVPKLFALVGFFSRSWFDRVWIVQEFAVAKDAIFLLGDTEIPLDLVARALARIEQILSASTFGSVLGNTDIPLSTRSKLLDCRAFTISNREWSLEKWLGVARARETTDHRDLVFGGLSLLARHADQPVPEVVNEPLFLTRTDTTALGADYSKSVQAVYHAFSVALLSSDLGINALSLVGTRRDLAQFPSWVINLHYPGLPTPFHQLQVRQPRMPHRPSCAAEMCITGEIALTEGVRFDKVRDVGEPLGHWFSGQGQGDSPFHLTETFRIFLELGPRYDVTGELILVALWRTLILESDGRGLPNLDASFADALRWYLDMHRLDTRKMNPQTDEQKGVFQSQMAKHNDTRTRFHSMVSMPEYHSTVFSKSLLAHTPLDGMKSKTGHERNMNDLAIWHETFLAFLEAFHEAAPGRRVFITHGGYLGIGPATAQPGDEVMFLRGAWAPYITRTVDLTQQSWWVPAKTGPEDEEMPRILIGEGYVHGIMDHLGNDESMLAAAGSNAFSSIWFI</sequence>
<name>A0AAE0K5S3_9PEZI</name>
<dbReference type="AlphaFoldDB" id="A0AAE0K5S3"/>
<keyword evidence="3" id="KW-1185">Reference proteome</keyword>
<dbReference type="EMBL" id="JAULSW010000009">
    <property type="protein sequence ID" value="KAK3370581.1"/>
    <property type="molecule type" value="Genomic_DNA"/>
</dbReference>
<dbReference type="InterPro" id="IPR010730">
    <property type="entry name" value="HET"/>
</dbReference>
<dbReference type="PANTHER" id="PTHR24148:SF64">
    <property type="entry name" value="HETEROKARYON INCOMPATIBILITY DOMAIN-CONTAINING PROTEIN"/>
    <property type="match status" value="1"/>
</dbReference>